<dbReference type="GO" id="GO:0140359">
    <property type="term" value="F:ABC-type transporter activity"/>
    <property type="evidence" value="ECO:0007669"/>
    <property type="project" value="InterPro"/>
</dbReference>
<dbReference type="InterPro" id="IPR003593">
    <property type="entry name" value="AAA+_ATPase"/>
</dbReference>
<dbReference type="PANTHER" id="PTHR48041:SF37">
    <property type="entry name" value="ABC TRANSPORTER G FAMILY MEMBER 19"/>
    <property type="match status" value="1"/>
</dbReference>
<dbReference type="EMBL" id="HG994358">
    <property type="protein sequence ID" value="CAF2267048.1"/>
    <property type="molecule type" value="Genomic_DNA"/>
</dbReference>
<feature type="non-terminal residue" evidence="7">
    <location>
        <position position="332"/>
    </location>
</feature>
<dbReference type="InterPro" id="IPR050352">
    <property type="entry name" value="ABCG_transporters"/>
</dbReference>
<evidence type="ECO:0000256" key="2">
    <source>
        <dbReference type="ARBA" id="ARBA00022448"/>
    </source>
</evidence>
<gene>
    <name evidence="7" type="ORF">DARMORV10_A04P04810.1</name>
</gene>
<evidence type="ECO:0000256" key="5">
    <source>
        <dbReference type="ARBA" id="ARBA00023136"/>
    </source>
</evidence>
<dbReference type="InterPro" id="IPR027417">
    <property type="entry name" value="P-loop_NTPase"/>
</dbReference>
<dbReference type="AlphaFoldDB" id="A0A817AL99"/>
<keyword evidence="5" id="KW-0472">Membrane</keyword>
<dbReference type="GO" id="GO:0016020">
    <property type="term" value="C:membrane"/>
    <property type="evidence" value="ECO:0007669"/>
    <property type="project" value="UniProtKB-SubCell"/>
</dbReference>
<organism evidence="7">
    <name type="scientific">Brassica napus</name>
    <name type="common">Rape</name>
    <dbReference type="NCBI Taxonomy" id="3708"/>
    <lineage>
        <taxon>Eukaryota</taxon>
        <taxon>Viridiplantae</taxon>
        <taxon>Streptophyta</taxon>
        <taxon>Embryophyta</taxon>
        <taxon>Tracheophyta</taxon>
        <taxon>Spermatophyta</taxon>
        <taxon>Magnoliopsida</taxon>
        <taxon>eudicotyledons</taxon>
        <taxon>Gunneridae</taxon>
        <taxon>Pentapetalae</taxon>
        <taxon>rosids</taxon>
        <taxon>malvids</taxon>
        <taxon>Brassicales</taxon>
        <taxon>Brassicaceae</taxon>
        <taxon>Brassiceae</taxon>
        <taxon>Brassica</taxon>
    </lineage>
</organism>
<protein>
    <submittedName>
        <fullName evidence="7">(rape) hypothetical protein</fullName>
    </submittedName>
</protein>
<dbReference type="Pfam" id="PF19055">
    <property type="entry name" value="ABC2_membrane_7"/>
    <property type="match status" value="1"/>
</dbReference>
<dbReference type="Proteomes" id="UP001295469">
    <property type="component" value="Chromosome A04"/>
</dbReference>
<name>A0A817AL99_BRANA</name>
<keyword evidence="2" id="KW-0813">Transport</keyword>
<dbReference type="SUPFAM" id="SSF52540">
    <property type="entry name" value="P-loop containing nucleoside triphosphate hydrolases"/>
    <property type="match status" value="1"/>
</dbReference>
<sequence length="332" mass="36448">MPCLLEETQYIFPAGSPTLVELLKDCDSFRKEDSSSVTRSDDTAHHIIDIDALHVPPAVPFVLAFINLAYSVTLRQRFGSSSTTVKTLLDDVSGEACDGDILAVLGASGAGKSTLIDALAGRRRRVSIVIDIIHDPIVLFLDEPTSGLDSTNAFMVVQVLKRIAQSGSIVIMSIHQPSARILDLLDRLIILSRGKSVFNGSPANLPSFFSDFGHPIPERENITEFSLDLVRELEREPNEGTRELVDFNDGWQKKKFARDTTQTASQQALSLKEAIDASVSRGKLVSGSSGSMETISSYANPSLYETFILAKRYMKNWIRMPELVGTRIATVM</sequence>
<feature type="domain" description="AAA+ ATPase" evidence="6">
    <location>
        <begin position="98"/>
        <end position="195"/>
    </location>
</feature>
<proteinExistence type="predicted"/>
<evidence type="ECO:0000256" key="4">
    <source>
        <dbReference type="ARBA" id="ARBA00022989"/>
    </source>
</evidence>
<evidence type="ECO:0000256" key="1">
    <source>
        <dbReference type="ARBA" id="ARBA00004141"/>
    </source>
</evidence>
<accession>A0A817AL99</accession>
<evidence type="ECO:0000259" key="6">
    <source>
        <dbReference type="SMART" id="SM00382"/>
    </source>
</evidence>
<reference evidence="7" key="1">
    <citation type="submission" date="2021-01" db="EMBL/GenBank/DDBJ databases">
        <authorList>
            <consortium name="Genoscope - CEA"/>
            <person name="William W."/>
        </authorList>
    </citation>
    <scope>NUCLEOTIDE SEQUENCE</scope>
</reference>
<evidence type="ECO:0000313" key="7">
    <source>
        <dbReference type="EMBL" id="CAF2267048.1"/>
    </source>
</evidence>
<keyword evidence="3" id="KW-0812">Transmembrane</keyword>
<keyword evidence="4" id="KW-1133">Transmembrane helix</keyword>
<evidence type="ECO:0000256" key="3">
    <source>
        <dbReference type="ARBA" id="ARBA00022692"/>
    </source>
</evidence>
<dbReference type="InterPro" id="IPR043926">
    <property type="entry name" value="ABCG_dom"/>
</dbReference>
<dbReference type="PANTHER" id="PTHR48041">
    <property type="entry name" value="ABC TRANSPORTER G FAMILY MEMBER 28"/>
    <property type="match status" value="1"/>
</dbReference>
<comment type="subcellular location">
    <subcellularLocation>
        <location evidence="1">Membrane</location>
        <topology evidence="1">Multi-pass membrane protein</topology>
    </subcellularLocation>
</comment>
<dbReference type="Gene3D" id="3.40.50.300">
    <property type="entry name" value="P-loop containing nucleotide triphosphate hydrolases"/>
    <property type="match status" value="2"/>
</dbReference>
<dbReference type="SMART" id="SM00382">
    <property type="entry name" value="AAA"/>
    <property type="match status" value="1"/>
</dbReference>